<protein>
    <submittedName>
        <fullName evidence="1">Uncharacterized protein</fullName>
    </submittedName>
</protein>
<reference evidence="1 2" key="1">
    <citation type="journal article" date="2010" name="Proc. Natl. Acad. Sci. U.S.A.">
        <title>Insights into evolution of multicellular fungi from the assembled chromosomes of the mushroom Coprinopsis cinerea (Coprinus cinereus).</title>
        <authorList>
            <person name="Stajich J.E."/>
            <person name="Wilke S.K."/>
            <person name="Ahren D."/>
            <person name="Au C.H."/>
            <person name="Birren B.W."/>
            <person name="Borodovsky M."/>
            <person name="Burns C."/>
            <person name="Canback B."/>
            <person name="Casselton L.A."/>
            <person name="Cheng C.K."/>
            <person name="Deng J."/>
            <person name="Dietrich F.S."/>
            <person name="Fargo D.C."/>
            <person name="Farman M.L."/>
            <person name="Gathman A.C."/>
            <person name="Goldberg J."/>
            <person name="Guigo R."/>
            <person name="Hoegger P.J."/>
            <person name="Hooker J.B."/>
            <person name="Huggins A."/>
            <person name="James T.Y."/>
            <person name="Kamada T."/>
            <person name="Kilaru S."/>
            <person name="Kodira C."/>
            <person name="Kues U."/>
            <person name="Kupfer D."/>
            <person name="Kwan H.S."/>
            <person name="Lomsadze A."/>
            <person name="Li W."/>
            <person name="Lilly W.W."/>
            <person name="Ma L.J."/>
            <person name="Mackey A.J."/>
            <person name="Manning G."/>
            <person name="Martin F."/>
            <person name="Muraguchi H."/>
            <person name="Natvig D.O."/>
            <person name="Palmerini H."/>
            <person name="Ramesh M.A."/>
            <person name="Rehmeyer C.J."/>
            <person name="Roe B.A."/>
            <person name="Shenoy N."/>
            <person name="Stanke M."/>
            <person name="Ter-Hovhannisyan V."/>
            <person name="Tunlid A."/>
            <person name="Velagapudi R."/>
            <person name="Vision T.J."/>
            <person name="Zeng Q."/>
            <person name="Zolan M.E."/>
            <person name="Pukkila P.J."/>
        </authorList>
    </citation>
    <scope>NUCLEOTIDE SEQUENCE [LARGE SCALE GENOMIC DNA]</scope>
    <source>
        <strain evidence="2">Okayama-7 / 130 / ATCC MYA-4618 / FGSC 9003</strain>
    </source>
</reference>
<sequence>MSSNALSTNDNNVEIGAPPIMPSQFLPQPVQSQIGHCMIYWRLLFIFFVKSRRLPWKSEIRT</sequence>
<evidence type="ECO:0000313" key="2">
    <source>
        <dbReference type="Proteomes" id="UP000001861"/>
    </source>
</evidence>
<keyword evidence="2" id="KW-1185">Reference proteome</keyword>
<dbReference type="HOGENOM" id="CLU_2904098_0_0_1"/>
<accession>A8PE44</accession>
<dbReference type="GeneID" id="6017376"/>
<comment type="caution">
    <text evidence="1">The sequence shown here is derived from an EMBL/GenBank/DDBJ whole genome shotgun (WGS) entry which is preliminary data.</text>
</comment>
<dbReference type="KEGG" id="cci:CC1G_09775"/>
<dbReference type="RefSeq" id="XP_001840724.2">
    <property type="nucleotide sequence ID" value="XM_001840672.2"/>
</dbReference>
<dbReference type="EMBL" id="AACS02000007">
    <property type="protein sequence ID" value="EAU81133.2"/>
    <property type="molecule type" value="Genomic_DNA"/>
</dbReference>
<proteinExistence type="predicted"/>
<dbReference type="Proteomes" id="UP000001861">
    <property type="component" value="Unassembled WGS sequence"/>
</dbReference>
<evidence type="ECO:0000313" key="1">
    <source>
        <dbReference type="EMBL" id="EAU81133.2"/>
    </source>
</evidence>
<name>A8PE44_COPC7</name>
<dbReference type="VEuPathDB" id="FungiDB:CC1G_09775"/>
<organism evidence="1 2">
    <name type="scientific">Coprinopsis cinerea (strain Okayama-7 / 130 / ATCC MYA-4618 / FGSC 9003)</name>
    <name type="common">Inky cap fungus</name>
    <name type="synonym">Hormographiella aspergillata</name>
    <dbReference type="NCBI Taxonomy" id="240176"/>
    <lineage>
        <taxon>Eukaryota</taxon>
        <taxon>Fungi</taxon>
        <taxon>Dikarya</taxon>
        <taxon>Basidiomycota</taxon>
        <taxon>Agaricomycotina</taxon>
        <taxon>Agaricomycetes</taxon>
        <taxon>Agaricomycetidae</taxon>
        <taxon>Agaricales</taxon>
        <taxon>Agaricineae</taxon>
        <taxon>Psathyrellaceae</taxon>
        <taxon>Coprinopsis</taxon>
    </lineage>
</organism>
<gene>
    <name evidence="1" type="ORF">CC1G_09775</name>
</gene>
<dbReference type="AlphaFoldDB" id="A8PE44"/>
<dbReference type="InParanoid" id="A8PE44"/>